<feature type="transmembrane region" description="Helical" evidence="1">
    <location>
        <begin position="12"/>
        <end position="30"/>
    </location>
</feature>
<accession>A0A450V0G4</accession>
<organism evidence="4">
    <name type="scientific">Candidatus Kentrum eta</name>
    <dbReference type="NCBI Taxonomy" id="2126337"/>
    <lineage>
        <taxon>Bacteria</taxon>
        <taxon>Pseudomonadati</taxon>
        <taxon>Pseudomonadota</taxon>
        <taxon>Gammaproteobacteria</taxon>
        <taxon>Candidatus Kentrum</taxon>
    </lineage>
</organism>
<keyword evidence="1" id="KW-1133">Transmembrane helix</keyword>
<sequence>MNDDSPVSVDVSVAFFASVLVLFVFVTFALNRETPRVEPVSTGQIIETAAAIPPSWGPIPERTSYAFLDSRQLQVLEMEHFSVAMVTPEKMVSSDAHFENITVLSDRNAPESFSLNIGTVGGVLPSQWVRATVPAVRTQDGGCPIDEQTWSAFRRNLLSVLVMRSEKIDLPEFVAFADTCGLRYRLIPLPTASAKGRVNIPISLQPNSFRFETIFR</sequence>
<dbReference type="EMBL" id="CAADFJ010000020">
    <property type="protein sequence ID" value="VFJ98298.1"/>
    <property type="molecule type" value="Genomic_DNA"/>
</dbReference>
<evidence type="ECO:0000313" key="4">
    <source>
        <dbReference type="EMBL" id="VFJ98298.1"/>
    </source>
</evidence>
<dbReference type="EMBL" id="CAADFI010000020">
    <property type="protein sequence ID" value="VFJ91681.1"/>
    <property type="molecule type" value="Genomic_DNA"/>
</dbReference>
<proteinExistence type="predicted"/>
<gene>
    <name evidence="2" type="ORF">BECKH772A_GA0070896_1002210</name>
    <name evidence="3" type="ORF">BECKH772B_GA0070898_1002010</name>
    <name evidence="4" type="ORF">BECKH772C_GA0070978_1002010</name>
</gene>
<evidence type="ECO:0000313" key="3">
    <source>
        <dbReference type="EMBL" id="VFJ91681.1"/>
    </source>
</evidence>
<name>A0A450V0G4_9GAMM</name>
<protein>
    <submittedName>
        <fullName evidence="4">Uncharacterized protein</fullName>
    </submittedName>
</protein>
<evidence type="ECO:0000313" key="2">
    <source>
        <dbReference type="EMBL" id="VFJ90508.1"/>
    </source>
</evidence>
<keyword evidence="1" id="KW-0472">Membrane</keyword>
<keyword evidence="1" id="KW-0812">Transmembrane</keyword>
<evidence type="ECO:0000256" key="1">
    <source>
        <dbReference type="SAM" id="Phobius"/>
    </source>
</evidence>
<dbReference type="EMBL" id="CAADFG010000022">
    <property type="protein sequence ID" value="VFJ90508.1"/>
    <property type="molecule type" value="Genomic_DNA"/>
</dbReference>
<reference evidence="4" key="1">
    <citation type="submission" date="2019-02" db="EMBL/GenBank/DDBJ databases">
        <authorList>
            <person name="Gruber-Vodicka R. H."/>
            <person name="Seah K. B. B."/>
        </authorList>
    </citation>
    <scope>NUCLEOTIDE SEQUENCE</scope>
    <source>
        <strain evidence="4">BECK_SA2B12</strain>
        <strain evidence="2">BECK_SA2B15</strain>
        <strain evidence="3">BECK_SA2B20</strain>
    </source>
</reference>
<dbReference type="AlphaFoldDB" id="A0A450V0G4"/>